<evidence type="ECO:0000259" key="2">
    <source>
        <dbReference type="Pfam" id="PF21859"/>
    </source>
</evidence>
<evidence type="ECO:0000313" key="4">
    <source>
        <dbReference type="Proteomes" id="UP001633002"/>
    </source>
</evidence>
<dbReference type="InterPro" id="IPR054424">
    <property type="entry name" value="Replitron_HUH"/>
</dbReference>
<sequence length="346" mass="38758">MDFLNACAGTSVRVTTLKRQARMKQKTIRETMADPSKIAEMMTDPSNKPPAQKANQAAAGPSKDKLKLKAKESAAGLSKPTRKPRTVAPNDLDLSITVGIAGEDVSRETFDKLAQFIDKNTKMGIIAFETGDAHLLLHIQGMISIKSSSTRMVKAQIRQAIGWEDDGPLGGSICIKYLRDKGLHTTVSIIGYCLKDEKEEHLRFFQKNITDKQMEEGKRMHSIYGASAIKNRLQLTPTIYKHPHQGTSIQEVQLTPTIYKHPHQGTSIQEVQGQESDLNYIQEMYTGDDKLRTVYPGPQMDKRPERYARFTHPTEMMLADAIHGRKFDSDGVEYHTDDDEPTTDPT</sequence>
<feature type="domain" description="Replitron HUH endonuclease" evidence="2">
    <location>
        <begin position="96"/>
        <end position="219"/>
    </location>
</feature>
<organism evidence="3 4">
    <name type="scientific">Riccia sorocarpa</name>
    <dbReference type="NCBI Taxonomy" id="122646"/>
    <lineage>
        <taxon>Eukaryota</taxon>
        <taxon>Viridiplantae</taxon>
        <taxon>Streptophyta</taxon>
        <taxon>Embryophyta</taxon>
        <taxon>Marchantiophyta</taxon>
        <taxon>Marchantiopsida</taxon>
        <taxon>Marchantiidae</taxon>
        <taxon>Marchantiales</taxon>
        <taxon>Ricciaceae</taxon>
        <taxon>Riccia</taxon>
    </lineage>
</organism>
<protein>
    <recommendedName>
        <fullName evidence="2">Replitron HUH endonuclease domain-containing protein</fullName>
    </recommendedName>
</protein>
<accession>A0ABD3GPS7</accession>
<comment type="caution">
    <text evidence="3">The sequence shown here is derived from an EMBL/GenBank/DDBJ whole genome shotgun (WGS) entry which is preliminary data.</text>
</comment>
<feature type="compositionally biased region" description="Low complexity" evidence="1">
    <location>
        <begin position="49"/>
        <end position="59"/>
    </location>
</feature>
<keyword evidence="4" id="KW-1185">Reference proteome</keyword>
<feature type="compositionally biased region" description="Basic and acidic residues" evidence="1">
    <location>
        <begin position="62"/>
        <end position="72"/>
    </location>
</feature>
<reference evidence="3 4" key="1">
    <citation type="submission" date="2024-09" db="EMBL/GenBank/DDBJ databases">
        <title>Chromosome-scale assembly of Riccia sorocarpa.</title>
        <authorList>
            <person name="Paukszto L."/>
        </authorList>
    </citation>
    <scope>NUCLEOTIDE SEQUENCE [LARGE SCALE GENOMIC DNA]</scope>
    <source>
        <strain evidence="3">LP-2024</strain>
        <tissue evidence="3">Aerial parts of the thallus</tissue>
    </source>
</reference>
<dbReference type="Proteomes" id="UP001633002">
    <property type="component" value="Unassembled WGS sequence"/>
</dbReference>
<feature type="compositionally biased region" description="Acidic residues" evidence="1">
    <location>
        <begin position="336"/>
        <end position="346"/>
    </location>
</feature>
<feature type="region of interest" description="Disordered" evidence="1">
    <location>
        <begin position="25"/>
        <end position="89"/>
    </location>
</feature>
<dbReference type="AlphaFoldDB" id="A0ABD3GPS7"/>
<proteinExistence type="predicted"/>
<dbReference type="Pfam" id="PF21859">
    <property type="entry name" value="Replitron_HUH"/>
    <property type="match status" value="1"/>
</dbReference>
<evidence type="ECO:0000256" key="1">
    <source>
        <dbReference type="SAM" id="MobiDB-lite"/>
    </source>
</evidence>
<feature type="region of interest" description="Disordered" evidence="1">
    <location>
        <begin position="327"/>
        <end position="346"/>
    </location>
</feature>
<gene>
    <name evidence="3" type="ORF">R1sor_023919</name>
</gene>
<dbReference type="EMBL" id="JBJQOH010000007">
    <property type="protein sequence ID" value="KAL3680963.1"/>
    <property type="molecule type" value="Genomic_DNA"/>
</dbReference>
<evidence type="ECO:0000313" key="3">
    <source>
        <dbReference type="EMBL" id="KAL3680963.1"/>
    </source>
</evidence>
<name>A0ABD3GPS7_9MARC</name>